<sequence>MFVEHEFLNRFAIARGKGFGAVEIQFPYDYNAADLSSAKDDAGVEITVINIDAGDLVTGGPGIAAFPGREDKFKSAVEVAYEYANELKPINVNVLSGCPPMDLFEREQCLDVLAENLKYAAKAFNNVGTTVLTEAVNTNTRPGFLLSTTAESVEIIGRADHQNLA</sequence>
<accession>A0A383DXY4</accession>
<dbReference type="InterPro" id="IPR050417">
    <property type="entry name" value="Sugar_Epim/Isomerase"/>
</dbReference>
<dbReference type="PANTHER" id="PTHR43489:SF6">
    <property type="entry name" value="HYDROXYPYRUVATE ISOMERASE-RELATED"/>
    <property type="match status" value="1"/>
</dbReference>
<keyword evidence="1" id="KW-0413">Isomerase</keyword>
<dbReference type="GO" id="GO:0046487">
    <property type="term" value="P:glyoxylate metabolic process"/>
    <property type="evidence" value="ECO:0007669"/>
    <property type="project" value="TreeGrafter"/>
</dbReference>
<dbReference type="PANTHER" id="PTHR43489">
    <property type="entry name" value="ISOMERASE"/>
    <property type="match status" value="1"/>
</dbReference>
<dbReference type="InterPro" id="IPR036237">
    <property type="entry name" value="Xyl_isomerase-like_sf"/>
</dbReference>
<evidence type="ECO:0000313" key="3">
    <source>
        <dbReference type="EMBL" id="SVE48708.1"/>
    </source>
</evidence>
<dbReference type="GO" id="GO:0008903">
    <property type="term" value="F:hydroxypyruvate isomerase activity"/>
    <property type="evidence" value="ECO:0007669"/>
    <property type="project" value="TreeGrafter"/>
</dbReference>
<dbReference type="SUPFAM" id="SSF51658">
    <property type="entry name" value="Xylose isomerase-like"/>
    <property type="match status" value="1"/>
</dbReference>
<dbReference type="Gene3D" id="3.20.20.150">
    <property type="entry name" value="Divalent-metal-dependent TIM barrel enzymes"/>
    <property type="match status" value="1"/>
</dbReference>
<dbReference type="Pfam" id="PF01261">
    <property type="entry name" value="AP_endonuc_2"/>
    <property type="match status" value="1"/>
</dbReference>
<dbReference type="InterPro" id="IPR013022">
    <property type="entry name" value="Xyl_isomerase-like_TIM-brl"/>
</dbReference>
<evidence type="ECO:0000259" key="2">
    <source>
        <dbReference type="Pfam" id="PF01261"/>
    </source>
</evidence>
<dbReference type="EMBL" id="UINC01220687">
    <property type="protein sequence ID" value="SVE48708.1"/>
    <property type="molecule type" value="Genomic_DNA"/>
</dbReference>
<evidence type="ECO:0000256" key="1">
    <source>
        <dbReference type="ARBA" id="ARBA00023235"/>
    </source>
</evidence>
<organism evidence="3">
    <name type="scientific">marine metagenome</name>
    <dbReference type="NCBI Taxonomy" id="408172"/>
    <lineage>
        <taxon>unclassified sequences</taxon>
        <taxon>metagenomes</taxon>
        <taxon>ecological metagenomes</taxon>
    </lineage>
</organism>
<gene>
    <name evidence="3" type="ORF">METZ01_LOCUS501562</name>
</gene>
<proteinExistence type="predicted"/>
<feature type="domain" description="Xylose isomerase-like TIM barrel" evidence="2">
    <location>
        <begin position="12"/>
        <end position="164"/>
    </location>
</feature>
<reference evidence="3" key="1">
    <citation type="submission" date="2018-05" db="EMBL/GenBank/DDBJ databases">
        <authorList>
            <person name="Lanie J.A."/>
            <person name="Ng W.-L."/>
            <person name="Kazmierczak K.M."/>
            <person name="Andrzejewski T.M."/>
            <person name="Davidsen T.M."/>
            <person name="Wayne K.J."/>
            <person name="Tettelin H."/>
            <person name="Glass J.I."/>
            <person name="Rusch D."/>
            <person name="Podicherti R."/>
            <person name="Tsui H.-C.T."/>
            <person name="Winkler M.E."/>
        </authorList>
    </citation>
    <scope>NUCLEOTIDE SEQUENCE</scope>
</reference>
<name>A0A383DXY4_9ZZZZ</name>
<dbReference type="AlphaFoldDB" id="A0A383DXY4"/>
<feature type="non-terminal residue" evidence="3">
    <location>
        <position position="165"/>
    </location>
</feature>
<protein>
    <recommendedName>
        <fullName evidence="2">Xylose isomerase-like TIM barrel domain-containing protein</fullName>
    </recommendedName>
</protein>